<evidence type="ECO:0000313" key="1">
    <source>
        <dbReference type="EMBL" id="GJT34826.1"/>
    </source>
</evidence>
<organism evidence="1 2">
    <name type="scientific">Tanacetum coccineum</name>
    <dbReference type="NCBI Taxonomy" id="301880"/>
    <lineage>
        <taxon>Eukaryota</taxon>
        <taxon>Viridiplantae</taxon>
        <taxon>Streptophyta</taxon>
        <taxon>Embryophyta</taxon>
        <taxon>Tracheophyta</taxon>
        <taxon>Spermatophyta</taxon>
        <taxon>Magnoliopsida</taxon>
        <taxon>eudicotyledons</taxon>
        <taxon>Gunneridae</taxon>
        <taxon>Pentapetalae</taxon>
        <taxon>asterids</taxon>
        <taxon>campanulids</taxon>
        <taxon>Asterales</taxon>
        <taxon>Asteraceae</taxon>
        <taxon>Asteroideae</taxon>
        <taxon>Anthemideae</taxon>
        <taxon>Anthemidinae</taxon>
        <taxon>Tanacetum</taxon>
    </lineage>
</organism>
<gene>
    <name evidence="1" type="ORF">Tco_0925245</name>
</gene>
<keyword evidence="2" id="KW-1185">Reference proteome</keyword>
<reference evidence="1" key="2">
    <citation type="submission" date="2022-01" db="EMBL/GenBank/DDBJ databases">
        <authorList>
            <person name="Yamashiro T."/>
            <person name="Shiraishi A."/>
            <person name="Satake H."/>
            <person name="Nakayama K."/>
        </authorList>
    </citation>
    <scope>NUCLEOTIDE SEQUENCE</scope>
</reference>
<evidence type="ECO:0008006" key="3">
    <source>
        <dbReference type="Google" id="ProtNLM"/>
    </source>
</evidence>
<reference evidence="1" key="1">
    <citation type="journal article" date="2022" name="Int. J. Mol. Sci.">
        <title>Draft Genome of Tanacetum Coccineum: Genomic Comparison of Closely Related Tanacetum-Family Plants.</title>
        <authorList>
            <person name="Yamashiro T."/>
            <person name="Shiraishi A."/>
            <person name="Nakayama K."/>
            <person name="Satake H."/>
        </authorList>
    </citation>
    <scope>NUCLEOTIDE SEQUENCE</scope>
</reference>
<dbReference type="Proteomes" id="UP001151760">
    <property type="component" value="Unassembled WGS sequence"/>
</dbReference>
<evidence type="ECO:0000313" key="2">
    <source>
        <dbReference type="Proteomes" id="UP001151760"/>
    </source>
</evidence>
<dbReference type="EMBL" id="BQNB010014997">
    <property type="protein sequence ID" value="GJT34826.1"/>
    <property type="molecule type" value="Genomic_DNA"/>
</dbReference>
<protein>
    <recommendedName>
        <fullName evidence="3">Retrotransposon protein, putative, Ty1-copia subclass</fullName>
    </recommendedName>
</protein>
<comment type="caution">
    <text evidence="1">The sequence shown here is derived from an EMBL/GenBank/DDBJ whole genome shotgun (WGS) entry which is preliminary data.</text>
</comment>
<sequence length="81" mass="9101">MSSTEAEYIAASEATMKVVWIIKFIYGLGVVPINEEPMEMYYDNYGTIIIANEPGVQKGAKDYRRKEHARSIGLRPASSLM</sequence>
<proteinExistence type="predicted"/>
<accession>A0ABQ5D696</accession>
<name>A0ABQ5D696_9ASTR</name>